<feature type="domain" description="EamA" evidence="7">
    <location>
        <begin position="255"/>
        <end position="393"/>
    </location>
</feature>
<feature type="transmembrane region" description="Helical" evidence="6">
    <location>
        <begin position="376"/>
        <end position="395"/>
    </location>
</feature>
<evidence type="ECO:0000256" key="3">
    <source>
        <dbReference type="ARBA" id="ARBA00022692"/>
    </source>
</evidence>
<comment type="subcellular location">
    <subcellularLocation>
        <location evidence="1">Membrane</location>
        <topology evidence="1">Multi-pass membrane protein</topology>
    </subcellularLocation>
</comment>
<dbReference type="GO" id="GO:0016020">
    <property type="term" value="C:membrane"/>
    <property type="evidence" value="ECO:0007669"/>
    <property type="project" value="UniProtKB-SubCell"/>
</dbReference>
<evidence type="ECO:0000256" key="1">
    <source>
        <dbReference type="ARBA" id="ARBA00004141"/>
    </source>
</evidence>
<accession>A0A7J7HJQ0</accession>
<evidence type="ECO:0000256" key="6">
    <source>
        <dbReference type="SAM" id="Phobius"/>
    </source>
</evidence>
<proteinExistence type="inferred from homology"/>
<gene>
    <name evidence="8" type="ORF">HYC85_010415</name>
</gene>
<feature type="transmembrane region" description="Helical" evidence="6">
    <location>
        <begin position="253"/>
        <end position="273"/>
    </location>
</feature>
<keyword evidence="9" id="KW-1185">Reference proteome</keyword>
<dbReference type="AlphaFoldDB" id="A0A7J7HJQ0"/>
<dbReference type="PANTHER" id="PTHR31218">
    <property type="entry name" value="WAT1-RELATED PROTEIN"/>
    <property type="match status" value="1"/>
</dbReference>
<dbReference type="Pfam" id="PF00892">
    <property type="entry name" value="EamA"/>
    <property type="match status" value="2"/>
</dbReference>
<evidence type="ECO:0000313" key="9">
    <source>
        <dbReference type="Proteomes" id="UP000593564"/>
    </source>
</evidence>
<protein>
    <recommendedName>
        <fullName evidence="7">EamA domain-containing protein</fullName>
    </recommendedName>
</protein>
<dbReference type="SUPFAM" id="SSF103481">
    <property type="entry name" value="Multidrug resistance efflux transporter EmrE"/>
    <property type="match status" value="2"/>
</dbReference>
<comment type="caution">
    <text evidence="8">The sequence shown here is derived from an EMBL/GenBank/DDBJ whole genome shotgun (WGS) entry which is preliminary data.</text>
</comment>
<organism evidence="8 9">
    <name type="scientific">Camellia sinensis</name>
    <name type="common">Tea plant</name>
    <name type="synonym">Thea sinensis</name>
    <dbReference type="NCBI Taxonomy" id="4442"/>
    <lineage>
        <taxon>Eukaryota</taxon>
        <taxon>Viridiplantae</taxon>
        <taxon>Streptophyta</taxon>
        <taxon>Embryophyta</taxon>
        <taxon>Tracheophyta</taxon>
        <taxon>Spermatophyta</taxon>
        <taxon>Magnoliopsida</taxon>
        <taxon>eudicotyledons</taxon>
        <taxon>Gunneridae</taxon>
        <taxon>Pentapetalae</taxon>
        <taxon>asterids</taxon>
        <taxon>Ericales</taxon>
        <taxon>Theaceae</taxon>
        <taxon>Camellia</taxon>
    </lineage>
</organism>
<keyword evidence="3 6" id="KW-0812">Transmembrane</keyword>
<evidence type="ECO:0000313" key="8">
    <source>
        <dbReference type="EMBL" id="KAF5952471.1"/>
    </source>
</evidence>
<feature type="transmembrane region" description="Helical" evidence="6">
    <location>
        <begin position="349"/>
        <end position="370"/>
    </location>
</feature>
<feature type="transmembrane region" description="Helical" evidence="6">
    <location>
        <begin position="208"/>
        <end position="226"/>
    </location>
</feature>
<sequence length="437" mass="48304">MWVFKLKNDGKNLRYKARLVVKGFGQKKRKVCMASGKSHGNVLPLERQQRIVLPWDSAWIFGRRGKENEKLQANMDCCEKWKPFAAMVAVDFALAVVNILLKKVLNEGVNHLLIVTYRQSISAIFLSPIAFFWERKGRPKLTPLILGHLFFSALVGSTLTQYFFLLGLQHTSATFTCAFINMVPVNTFIMALPFGLEKVNTKSKSGRAKVLGMVVSIGGALVLTLYKGMPLTKSPPETIGTMVQKTEHANKRWLIGSVVLSAGSLTWSSWFLLQARIGKRYPCQYSSTAIMSIFSAIQSAILGLIIDRNVSNWIVKGKFEISSLIYAGMVGSGLCYVVMSWCVKKRGPVFTAAFSPFIQAFVAIFDISILHEQIHLGSVLGSTLVVVGMYILLWGKSNEADNFIIKDAPTMKGDEDSNIQLSCVIPVTVTAGNLSST</sequence>
<keyword evidence="5 6" id="KW-0472">Membrane</keyword>
<evidence type="ECO:0000256" key="2">
    <source>
        <dbReference type="ARBA" id="ARBA00007635"/>
    </source>
</evidence>
<feature type="transmembrane region" description="Helical" evidence="6">
    <location>
        <begin position="113"/>
        <end position="133"/>
    </location>
</feature>
<dbReference type="InterPro" id="IPR030184">
    <property type="entry name" value="WAT1-related"/>
</dbReference>
<comment type="similarity">
    <text evidence="2">Belongs to the drug/metabolite transporter (DMT) superfamily. Plant drug/metabolite exporter (P-DME) (TC 2.A.7.4) family.</text>
</comment>
<dbReference type="Proteomes" id="UP000593564">
    <property type="component" value="Unassembled WGS sequence"/>
</dbReference>
<feature type="transmembrane region" description="Helical" evidence="6">
    <location>
        <begin position="321"/>
        <end position="342"/>
    </location>
</feature>
<feature type="transmembrane region" description="Helical" evidence="6">
    <location>
        <begin position="173"/>
        <end position="196"/>
    </location>
</feature>
<reference evidence="8 9" key="2">
    <citation type="submission" date="2020-07" db="EMBL/GenBank/DDBJ databases">
        <title>Genome assembly of wild tea tree DASZ reveals pedigree and selection history of tea varieties.</title>
        <authorList>
            <person name="Zhang W."/>
        </authorList>
    </citation>
    <scope>NUCLEOTIDE SEQUENCE [LARGE SCALE GENOMIC DNA]</scope>
    <source>
        <strain evidence="9">cv. G240</strain>
        <tissue evidence="8">Leaf</tissue>
    </source>
</reference>
<evidence type="ECO:0000256" key="4">
    <source>
        <dbReference type="ARBA" id="ARBA00022989"/>
    </source>
</evidence>
<evidence type="ECO:0000256" key="5">
    <source>
        <dbReference type="ARBA" id="ARBA00023136"/>
    </source>
</evidence>
<evidence type="ECO:0000259" key="7">
    <source>
        <dbReference type="Pfam" id="PF00892"/>
    </source>
</evidence>
<feature type="transmembrane region" description="Helical" evidence="6">
    <location>
        <begin position="145"/>
        <end position="167"/>
    </location>
</feature>
<reference evidence="9" key="1">
    <citation type="journal article" date="2020" name="Nat. Commun.">
        <title>Genome assembly of wild tea tree DASZ reveals pedigree and selection history of tea varieties.</title>
        <authorList>
            <person name="Zhang W."/>
            <person name="Zhang Y."/>
            <person name="Qiu H."/>
            <person name="Guo Y."/>
            <person name="Wan H."/>
            <person name="Zhang X."/>
            <person name="Scossa F."/>
            <person name="Alseekh S."/>
            <person name="Zhang Q."/>
            <person name="Wang P."/>
            <person name="Xu L."/>
            <person name="Schmidt M.H."/>
            <person name="Jia X."/>
            <person name="Li D."/>
            <person name="Zhu A."/>
            <person name="Guo F."/>
            <person name="Chen W."/>
            <person name="Ni D."/>
            <person name="Usadel B."/>
            <person name="Fernie A.R."/>
            <person name="Wen W."/>
        </authorList>
    </citation>
    <scope>NUCLEOTIDE SEQUENCE [LARGE SCALE GENOMIC DNA]</scope>
    <source>
        <strain evidence="9">cv. G240</strain>
    </source>
</reference>
<feature type="transmembrane region" description="Helical" evidence="6">
    <location>
        <begin position="285"/>
        <end position="306"/>
    </location>
</feature>
<feature type="domain" description="EamA" evidence="7">
    <location>
        <begin position="87"/>
        <end position="224"/>
    </location>
</feature>
<name>A0A7J7HJQ0_CAMSI</name>
<dbReference type="InterPro" id="IPR000620">
    <property type="entry name" value="EamA_dom"/>
</dbReference>
<keyword evidence="4 6" id="KW-1133">Transmembrane helix</keyword>
<dbReference type="InterPro" id="IPR037185">
    <property type="entry name" value="EmrE-like"/>
</dbReference>
<feature type="transmembrane region" description="Helical" evidence="6">
    <location>
        <begin position="84"/>
        <end position="101"/>
    </location>
</feature>
<dbReference type="EMBL" id="JACBKZ010000004">
    <property type="protein sequence ID" value="KAF5952471.1"/>
    <property type="molecule type" value="Genomic_DNA"/>
</dbReference>
<dbReference type="GO" id="GO:0022857">
    <property type="term" value="F:transmembrane transporter activity"/>
    <property type="evidence" value="ECO:0007669"/>
    <property type="project" value="InterPro"/>
</dbReference>